<reference evidence="1" key="1">
    <citation type="submission" date="2016-09" db="EMBL/GenBank/DDBJ databases">
        <authorList>
            <person name="Hebert L."/>
            <person name="Moumen B."/>
        </authorList>
    </citation>
    <scope>NUCLEOTIDE SEQUENCE [LARGE SCALE GENOMIC DNA]</scope>
    <source>
        <strain evidence="1">OVI</strain>
    </source>
</reference>
<evidence type="ECO:0008006" key="3">
    <source>
        <dbReference type="Google" id="ProtNLM"/>
    </source>
</evidence>
<dbReference type="Proteomes" id="UP000195570">
    <property type="component" value="Unassembled WGS sequence"/>
</dbReference>
<dbReference type="EMBL" id="CZPT02001178">
    <property type="protein sequence ID" value="SCU69221.1"/>
    <property type="molecule type" value="Genomic_DNA"/>
</dbReference>
<dbReference type="GeneID" id="92374718"/>
<comment type="caution">
    <text evidence="1">The sequence shown here is derived from an EMBL/GenBank/DDBJ whole genome shotgun (WGS) entry which is preliminary data.</text>
</comment>
<organism evidence="1 2">
    <name type="scientific">Trypanosoma equiperdum</name>
    <dbReference type="NCBI Taxonomy" id="5694"/>
    <lineage>
        <taxon>Eukaryota</taxon>
        <taxon>Discoba</taxon>
        <taxon>Euglenozoa</taxon>
        <taxon>Kinetoplastea</taxon>
        <taxon>Metakinetoplastina</taxon>
        <taxon>Trypanosomatida</taxon>
        <taxon>Trypanosomatidae</taxon>
        <taxon>Trypanosoma</taxon>
    </lineage>
</organism>
<keyword evidence="2" id="KW-1185">Reference proteome</keyword>
<gene>
    <name evidence="1" type="ORF">TEOVI_000077800</name>
</gene>
<evidence type="ECO:0000313" key="2">
    <source>
        <dbReference type="Proteomes" id="UP000195570"/>
    </source>
</evidence>
<name>A0A1G4IBA1_TRYEQ</name>
<dbReference type="AlphaFoldDB" id="A0A1G4IBA1"/>
<accession>A0A1G4IBA1</accession>
<sequence>MPALSWADKARGLSASRSGGADHIVSHKTDTALSNTGLKGEKKYRHYIEDRTSVLPRGLEPNMWDLVCSYLNVQDVKKLSGTCRFLWELLRPRDNVWRVQLDYFREDMKNLYGEGRLLCTELFVPPSCSAYEQMKLELQLYIMDTHREWQLKDREKTDGPYGMFSCPLTLAHDPSINEEGWQDEDVTPFSQLRIIRAVRLFPSGLSTSQSLRHNGGSGSIFTPSEYMMLCENINHGDFTGSRLGVQDHVDEEGGLLQFALMETLRRAKYRKPPRCSTGEVRTSSHLVLRHFGGLLLSICRYEAEDILDSLLHKRGLVDDFVTYCNYRERSTTNRPCFPFPCQSRYYIAPELCRRGRVGLIITDSVRLLVVVGKELVTRDDARWGSDFAAAAAAGRTVYGGGMNPQQPRLV</sequence>
<dbReference type="RefSeq" id="XP_067080229.1">
    <property type="nucleotide sequence ID" value="XM_067224128.1"/>
</dbReference>
<evidence type="ECO:0000313" key="1">
    <source>
        <dbReference type="EMBL" id="SCU69221.1"/>
    </source>
</evidence>
<proteinExistence type="predicted"/>
<dbReference type="VEuPathDB" id="TriTrypDB:TEOVI_000077800"/>
<protein>
    <recommendedName>
        <fullName evidence="3">F-box domain-containing protein</fullName>
    </recommendedName>
</protein>